<dbReference type="AlphaFoldDB" id="K0S7K5"/>
<evidence type="ECO:0000313" key="3">
    <source>
        <dbReference type="Proteomes" id="UP000266841"/>
    </source>
</evidence>
<proteinExistence type="predicted"/>
<evidence type="ECO:0000256" key="1">
    <source>
        <dbReference type="SAM" id="MobiDB-lite"/>
    </source>
</evidence>
<feature type="non-terminal residue" evidence="2">
    <location>
        <position position="1"/>
    </location>
</feature>
<accession>K0S7K5</accession>
<reference evidence="2 3" key="1">
    <citation type="journal article" date="2012" name="Genome Biol.">
        <title>Genome and low-iron response of an oceanic diatom adapted to chronic iron limitation.</title>
        <authorList>
            <person name="Lommer M."/>
            <person name="Specht M."/>
            <person name="Roy A.S."/>
            <person name="Kraemer L."/>
            <person name="Andreson R."/>
            <person name="Gutowska M.A."/>
            <person name="Wolf J."/>
            <person name="Bergner S.V."/>
            <person name="Schilhabel M.B."/>
            <person name="Klostermeier U.C."/>
            <person name="Beiko R.G."/>
            <person name="Rosenstiel P."/>
            <person name="Hippler M."/>
            <person name="Laroche J."/>
        </authorList>
    </citation>
    <scope>NUCLEOTIDE SEQUENCE [LARGE SCALE GENOMIC DNA]</scope>
    <source>
        <strain evidence="2 3">CCMP1005</strain>
    </source>
</reference>
<feature type="compositionally biased region" description="Pro residues" evidence="1">
    <location>
        <begin position="45"/>
        <end position="55"/>
    </location>
</feature>
<feature type="compositionally biased region" description="Basic and acidic residues" evidence="1">
    <location>
        <begin position="117"/>
        <end position="128"/>
    </location>
</feature>
<feature type="region of interest" description="Disordered" evidence="1">
    <location>
        <begin position="94"/>
        <end position="267"/>
    </location>
</feature>
<comment type="caution">
    <text evidence="2">The sequence shown here is derived from an EMBL/GenBank/DDBJ whole genome shotgun (WGS) entry which is preliminary data.</text>
</comment>
<name>K0S7K5_THAOC</name>
<feature type="region of interest" description="Disordered" evidence="1">
    <location>
        <begin position="1"/>
        <end position="63"/>
    </location>
</feature>
<evidence type="ECO:0000313" key="2">
    <source>
        <dbReference type="EMBL" id="EJK61210.1"/>
    </source>
</evidence>
<feature type="compositionally biased region" description="Basic and acidic residues" evidence="1">
    <location>
        <begin position="95"/>
        <end position="108"/>
    </location>
</feature>
<keyword evidence="3" id="KW-1185">Reference proteome</keyword>
<sequence length="267" mass="28385">GGGGGVAPKTPPDGGRVPCRRRRDRPDDAVGEGPGAVPRARLAVQPPPLGAPQPDPLDRVGPLVRVGRFPRRRFVRRRTARPVRPRLPAFAVPRPDVDARRAEEDRGRVPRATGADHPVRGGVREDARPPSQGSVGTCSAREHVHAVQGVEEGDTERRRVQDPGALPGGPREEGRRLAPRSGAGTIPEEAGEGKGRRRWWRRGPAAAAEDVPQGREGHAAPDPPVVREGLPQEARTAGLELRRHTSRGRAVSEVQGDQAGHLGGAGG</sequence>
<dbReference type="EMBL" id="AGNL01020290">
    <property type="protein sequence ID" value="EJK61210.1"/>
    <property type="molecule type" value="Genomic_DNA"/>
</dbReference>
<gene>
    <name evidence="2" type="ORF">THAOC_18341</name>
</gene>
<dbReference type="Proteomes" id="UP000266841">
    <property type="component" value="Unassembled WGS sequence"/>
</dbReference>
<protein>
    <submittedName>
        <fullName evidence="2">Uncharacterized protein</fullName>
    </submittedName>
</protein>
<organism evidence="2 3">
    <name type="scientific">Thalassiosira oceanica</name>
    <name type="common">Marine diatom</name>
    <dbReference type="NCBI Taxonomy" id="159749"/>
    <lineage>
        <taxon>Eukaryota</taxon>
        <taxon>Sar</taxon>
        <taxon>Stramenopiles</taxon>
        <taxon>Ochrophyta</taxon>
        <taxon>Bacillariophyta</taxon>
        <taxon>Coscinodiscophyceae</taxon>
        <taxon>Thalassiosirophycidae</taxon>
        <taxon>Thalassiosirales</taxon>
        <taxon>Thalassiosiraceae</taxon>
        <taxon>Thalassiosira</taxon>
    </lineage>
</organism>